<accession>A0ABR1KAN2</accession>
<evidence type="ECO:0000313" key="1">
    <source>
        <dbReference type="EMBL" id="KAK7509702.1"/>
    </source>
</evidence>
<sequence>MDAPLECGVAEVQYFDGRMAMDLEPAPNFQYFSCRIRPVNLGTWPLYTSVSHSVMRSKQGGAKLLLAPPNLSNSPILREYQLLIFDESQRVARHSQERCWRPAGLDLMACAAPRRTTDPAESISPIINIADDALSTPRVPHDLDARGSSALCEHATPMRYDTYHGDAWMAWSVDVPLHERSTNISTLETMYVTMRAAAPQQCGFEHARRRRTTKYSKYSPHYALV</sequence>
<reference evidence="1 2" key="1">
    <citation type="submission" date="2024-04" db="EMBL/GenBank/DDBJ databases">
        <title>Phyllosticta paracitricarpa is synonymous to the EU quarantine fungus P. citricarpa based on phylogenomic analyses.</title>
        <authorList>
            <consortium name="Lawrence Berkeley National Laboratory"/>
            <person name="Van Ingen-Buijs V.A."/>
            <person name="Van Westerhoven A.C."/>
            <person name="Haridas S."/>
            <person name="Skiadas P."/>
            <person name="Martin F."/>
            <person name="Groenewald J.Z."/>
            <person name="Crous P.W."/>
            <person name="Seidl M.F."/>
        </authorList>
    </citation>
    <scope>NUCLEOTIDE SEQUENCE [LARGE SCALE GENOMIC DNA]</scope>
    <source>
        <strain evidence="1 2">CBS 123371</strain>
    </source>
</reference>
<evidence type="ECO:0000313" key="2">
    <source>
        <dbReference type="Proteomes" id="UP001363622"/>
    </source>
</evidence>
<dbReference type="EMBL" id="JBBPHU010000016">
    <property type="protein sequence ID" value="KAK7509702.1"/>
    <property type="molecule type" value="Genomic_DNA"/>
</dbReference>
<protein>
    <recommendedName>
        <fullName evidence="3">DUF2075 domain-containing protein</fullName>
    </recommendedName>
</protein>
<evidence type="ECO:0008006" key="3">
    <source>
        <dbReference type="Google" id="ProtNLM"/>
    </source>
</evidence>
<gene>
    <name evidence="1" type="ORF">IWZ03DRAFT_363683</name>
</gene>
<keyword evidence="2" id="KW-1185">Reference proteome</keyword>
<organism evidence="1 2">
    <name type="scientific">Phyllosticta citriasiana</name>
    <dbReference type="NCBI Taxonomy" id="595635"/>
    <lineage>
        <taxon>Eukaryota</taxon>
        <taxon>Fungi</taxon>
        <taxon>Dikarya</taxon>
        <taxon>Ascomycota</taxon>
        <taxon>Pezizomycotina</taxon>
        <taxon>Dothideomycetes</taxon>
        <taxon>Dothideomycetes incertae sedis</taxon>
        <taxon>Botryosphaeriales</taxon>
        <taxon>Phyllostictaceae</taxon>
        <taxon>Phyllosticta</taxon>
    </lineage>
</organism>
<dbReference type="Proteomes" id="UP001363622">
    <property type="component" value="Unassembled WGS sequence"/>
</dbReference>
<comment type="caution">
    <text evidence="1">The sequence shown here is derived from an EMBL/GenBank/DDBJ whole genome shotgun (WGS) entry which is preliminary data.</text>
</comment>
<proteinExistence type="predicted"/>
<name>A0ABR1KAN2_9PEZI</name>